<evidence type="ECO:0000256" key="1">
    <source>
        <dbReference type="ARBA" id="ARBA00004141"/>
    </source>
</evidence>
<dbReference type="UniPathway" id="UPA00378"/>
<keyword evidence="8" id="KW-0677">Repeat</keyword>
<comment type="similarity">
    <text evidence="4">Belongs to the TMTC family.</text>
</comment>
<dbReference type="PROSITE" id="PS50293">
    <property type="entry name" value="TPR_REGION"/>
    <property type="match status" value="2"/>
</dbReference>
<dbReference type="EC" id="2.4.1.109" evidence="5"/>
<evidence type="ECO:0000313" key="16">
    <source>
        <dbReference type="EMBL" id="VDP60706.1"/>
    </source>
</evidence>
<keyword evidence="12 14" id="KW-0472">Membrane</keyword>
<dbReference type="GO" id="GO:0004169">
    <property type="term" value="F:dolichyl-phosphate-mannose-protein mannosyltransferase activity"/>
    <property type="evidence" value="ECO:0007669"/>
    <property type="project" value="UniProtKB-EC"/>
</dbReference>
<evidence type="ECO:0000256" key="5">
    <source>
        <dbReference type="ARBA" id="ARBA00012839"/>
    </source>
</evidence>
<dbReference type="Pfam" id="PF13181">
    <property type="entry name" value="TPR_8"/>
    <property type="match status" value="3"/>
</dbReference>
<dbReference type="EMBL" id="UZAL01032360">
    <property type="protein sequence ID" value="VDP60706.1"/>
    <property type="molecule type" value="Genomic_DNA"/>
</dbReference>
<evidence type="ECO:0000256" key="3">
    <source>
        <dbReference type="ARBA" id="ARBA00004922"/>
    </source>
</evidence>
<dbReference type="InterPro" id="IPR011990">
    <property type="entry name" value="TPR-like_helical_dom_sf"/>
</dbReference>
<gene>
    <name evidence="16" type="ORF">SMTD_LOCUS12354</name>
</gene>
<evidence type="ECO:0000256" key="9">
    <source>
        <dbReference type="ARBA" id="ARBA00022803"/>
    </source>
</evidence>
<evidence type="ECO:0000256" key="2">
    <source>
        <dbReference type="ARBA" id="ARBA00004240"/>
    </source>
</evidence>
<dbReference type="AlphaFoldDB" id="A0A3P8J1C5"/>
<dbReference type="Pfam" id="PF13414">
    <property type="entry name" value="TPR_11"/>
    <property type="match status" value="1"/>
</dbReference>
<evidence type="ECO:0000256" key="8">
    <source>
        <dbReference type="ARBA" id="ARBA00022737"/>
    </source>
</evidence>
<evidence type="ECO:0000313" key="17">
    <source>
        <dbReference type="Proteomes" id="UP000269396"/>
    </source>
</evidence>
<evidence type="ECO:0000256" key="13">
    <source>
        <dbReference type="PROSITE-ProRule" id="PRU00339"/>
    </source>
</evidence>
<evidence type="ECO:0000259" key="15">
    <source>
        <dbReference type="Pfam" id="PF08409"/>
    </source>
</evidence>
<dbReference type="Proteomes" id="UP000269396">
    <property type="component" value="Unassembled WGS sequence"/>
</dbReference>
<organism evidence="16 17">
    <name type="scientific">Schistosoma mattheei</name>
    <dbReference type="NCBI Taxonomy" id="31246"/>
    <lineage>
        <taxon>Eukaryota</taxon>
        <taxon>Metazoa</taxon>
        <taxon>Spiralia</taxon>
        <taxon>Lophotrochozoa</taxon>
        <taxon>Platyhelminthes</taxon>
        <taxon>Trematoda</taxon>
        <taxon>Digenea</taxon>
        <taxon>Strigeidida</taxon>
        <taxon>Schistosomatoidea</taxon>
        <taxon>Schistosomatidae</taxon>
        <taxon>Schistosoma</taxon>
    </lineage>
</organism>
<evidence type="ECO:0000256" key="7">
    <source>
        <dbReference type="ARBA" id="ARBA00022692"/>
    </source>
</evidence>
<evidence type="ECO:0000256" key="14">
    <source>
        <dbReference type="SAM" id="Phobius"/>
    </source>
</evidence>
<feature type="repeat" description="TPR" evidence="13">
    <location>
        <begin position="315"/>
        <end position="348"/>
    </location>
</feature>
<comment type="subcellular location">
    <subcellularLocation>
        <location evidence="2">Endoplasmic reticulum</location>
    </subcellularLocation>
    <subcellularLocation>
        <location evidence="1">Membrane</location>
        <topology evidence="1">Multi-pass membrane protein</topology>
    </subcellularLocation>
</comment>
<comment type="pathway">
    <text evidence="3">Protein modification; protein glycosylation.</text>
</comment>
<dbReference type="SUPFAM" id="SSF48452">
    <property type="entry name" value="TPR-like"/>
    <property type="match status" value="2"/>
</dbReference>
<keyword evidence="17" id="KW-1185">Reference proteome</keyword>
<keyword evidence="9 13" id="KW-0802">TPR repeat</keyword>
<feature type="transmembrane region" description="Helical" evidence="14">
    <location>
        <begin position="103"/>
        <end position="123"/>
    </location>
</feature>
<evidence type="ECO:0000256" key="6">
    <source>
        <dbReference type="ARBA" id="ARBA00022679"/>
    </source>
</evidence>
<keyword evidence="6" id="KW-0808">Transferase</keyword>
<dbReference type="InterPro" id="IPR019734">
    <property type="entry name" value="TPR_rpt"/>
</dbReference>
<evidence type="ECO:0000256" key="4">
    <source>
        <dbReference type="ARBA" id="ARBA00007882"/>
    </source>
</evidence>
<dbReference type="PANTHER" id="PTHR44395:SF1">
    <property type="entry name" value="PROTEIN O-MANNOSYL-TRANSFERASE TMTC3"/>
    <property type="match status" value="1"/>
</dbReference>
<protein>
    <recommendedName>
        <fullName evidence="5">dolichyl-phosphate-mannose--protein mannosyltransferase</fullName>
        <ecNumber evidence="5">2.4.1.109</ecNumber>
    </recommendedName>
</protein>
<keyword evidence="7 14" id="KW-0812">Transmembrane</keyword>
<feature type="domain" description="DUF1736" evidence="15">
    <location>
        <begin position="1"/>
        <end position="54"/>
    </location>
</feature>
<reference evidence="16 17" key="1">
    <citation type="submission" date="2018-11" db="EMBL/GenBank/DDBJ databases">
        <authorList>
            <consortium name="Pathogen Informatics"/>
        </authorList>
    </citation>
    <scope>NUCLEOTIDE SEQUENCE [LARGE SCALE GENOMIC DNA]</scope>
    <source>
        <strain>Denwood</strain>
        <strain evidence="17">Zambia</strain>
    </source>
</reference>
<dbReference type="SMART" id="SM00028">
    <property type="entry name" value="TPR"/>
    <property type="match status" value="7"/>
</dbReference>
<name>A0A3P8J1C5_9TREM</name>
<keyword evidence="11 14" id="KW-1133">Transmembrane helix</keyword>
<evidence type="ECO:0000256" key="11">
    <source>
        <dbReference type="ARBA" id="ARBA00022989"/>
    </source>
</evidence>
<evidence type="ECO:0000256" key="10">
    <source>
        <dbReference type="ARBA" id="ARBA00022824"/>
    </source>
</evidence>
<dbReference type="PANTHER" id="PTHR44395">
    <property type="match status" value="1"/>
</dbReference>
<dbReference type="PROSITE" id="PS50005">
    <property type="entry name" value="TPR"/>
    <property type="match status" value="2"/>
</dbReference>
<accession>A0A3P8J1C5</accession>
<dbReference type="GO" id="GO:0005783">
    <property type="term" value="C:endoplasmic reticulum"/>
    <property type="evidence" value="ECO:0007669"/>
    <property type="project" value="UniProtKB-SubCell"/>
</dbReference>
<keyword evidence="10" id="KW-0256">Endoplasmic reticulum</keyword>
<dbReference type="GO" id="GO:0016020">
    <property type="term" value="C:membrane"/>
    <property type="evidence" value="ECO:0007669"/>
    <property type="project" value="UniProtKB-SubCell"/>
</dbReference>
<feature type="repeat" description="TPR" evidence="13">
    <location>
        <begin position="197"/>
        <end position="230"/>
    </location>
</feature>
<dbReference type="Pfam" id="PF08409">
    <property type="entry name" value="TMTC_DUF1736"/>
    <property type="match status" value="1"/>
</dbReference>
<feature type="transmembrane region" description="Helical" evidence="14">
    <location>
        <begin position="7"/>
        <end position="24"/>
    </location>
</feature>
<proteinExistence type="inferred from homology"/>
<dbReference type="Gene3D" id="1.25.40.10">
    <property type="entry name" value="Tetratricopeptide repeat domain"/>
    <property type="match status" value="3"/>
</dbReference>
<dbReference type="Pfam" id="PF13174">
    <property type="entry name" value="TPR_6"/>
    <property type="match status" value="1"/>
</dbReference>
<sequence>MTRRLTHLYLVPVNLGLLIFPSNLCADWTLGSLKLIQGWADPRNILTLMAFSFILLLVFITVNWKTPLHQGRAVCMALSLMIFPFIPASNLFFPVGFVVAERVLYTPSLGFCLLIGLGFENLLGLKFVQINTMTNSKSSEVKKVCSFKNGLHSRKYPRISMGLVIIAFVCKTVRRNTDWSNEYNLFTSALKVNPNNAKMWNNVGHSLEAEGKYSEALGYFRKAVNVQPNDMGARINVGRTYVNLGMPDKAEEAYYGALEYFPKPKKGQTYYARVSPKDLMVFINLANLYITKSPPRLEDAATLLRRAISLRSDFVDAYQNYGSVLIKLGRYKEAEEAYRNALLYQPKSPDLNYNLGVVLLESHKKLEGLSYLNTALTYNPQHEPSLFAVASTLGESANPDDQLRAINMQLDSDHKGSLFNLALLYRNHLGKPDDARNLALHLIKVHPSHIKSYLLLGDIELTEKANIKLAKQYFEEALKLDPKNIQAKHNLCVALADEDDLEKSESCLLEAIAMEPKPQNYLLQHLEIIRGRLHSRGKHAYTKLNNDK</sequence>
<evidence type="ECO:0000256" key="12">
    <source>
        <dbReference type="ARBA" id="ARBA00023136"/>
    </source>
</evidence>
<dbReference type="InterPro" id="IPR013618">
    <property type="entry name" value="TMTC_DUF1736"/>
</dbReference>
<feature type="transmembrane region" description="Helical" evidence="14">
    <location>
        <begin position="74"/>
        <end position="97"/>
    </location>
</feature>
<feature type="transmembrane region" description="Helical" evidence="14">
    <location>
        <begin position="44"/>
        <end position="62"/>
    </location>
</feature>